<evidence type="ECO:0000256" key="6">
    <source>
        <dbReference type="ARBA" id="ARBA00023098"/>
    </source>
</evidence>
<feature type="domain" description="PLD phosphodiesterase" evidence="8">
    <location>
        <begin position="229"/>
        <end position="259"/>
    </location>
</feature>
<reference evidence="9" key="1">
    <citation type="submission" date="2019-03" db="EMBL/GenBank/DDBJ databases">
        <title>Long read genome sequence of the mycoparasitic Pythium oligandrum ATCC 38472 isolated from sugarbeet rhizosphere.</title>
        <authorList>
            <person name="Gaulin E."/>
        </authorList>
    </citation>
    <scope>NUCLEOTIDE SEQUENCE</scope>
    <source>
        <strain evidence="9">ATCC 38472_TT</strain>
    </source>
</reference>
<dbReference type="AlphaFoldDB" id="A0A8K1CP79"/>
<sequence length="586" mass="65687">MRPVSATIASLAAVACVLYSAPSVEALRSGVSCRVLKNPINMATQRCICTPCHVCEYSFIKFSCKMITGKDVDTTDGSEIKPQQPTLEAAQWFLTKEEMTKSRGGVERNDLATFTEGNTVVAYPAADEVFMSVYNDIEKMGDNDLVYLSAWSTDEIPFDPINDPTGAKTGFKSVMGRVIERGADFRALVWPNLLEGKQNKAIRDYINGLAKPKANGPARFVFDDRLPKLASSHHQKALVLRQQDKLIAYLGGIDLTSDRWDTLKHDRADVRENAKINRAFKGWLDAQVRIEGPASKDVGANFLQRWNSDFLPAQDLVDDMTKFANPDFSDLPALDAGVQLNIPTDGKHAVQITRTFSCKYKNYKEFAPKGETSLLQARIKAIKAAKNYVYIEDQYFILVPELLDALLEVMPRLQRVIVVVQRTLKEYKATGYEKYFFDMVAPIQKKYPNKFQLYSTKEASNLYIHTKAVVIDDVYVSIGSANWNRRSMTSDSEIGANVVDTETMTTPDGILVGKLVHDFRVKKFQEMTGKSFDELAKMKFIDAANLFDEAAKDAKSIIEPLETQELATFVAFGDLLRQQVDPDDKC</sequence>
<dbReference type="PANTHER" id="PTHR18896">
    <property type="entry name" value="PHOSPHOLIPASE D"/>
    <property type="match status" value="1"/>
</dbReference>
<evidence type="ECO:0000313" key="9">
    <source>
        <dbReference type="EMBL" id="TMW67207.1"/>
    </source>
</evidence>
<name>A0A8K1CP79_PYTOL</name>
<dbReference type="InterPro" id="IPR001736">
    <property type="entry name" value="PLipase_D/transphosphatidylase"/>
</dbReference>
<keyword evidence="7" id="KW-0732">Signal</keyword>
<keyword evidence="4" id="KW-0378">Hydrolase</keyword>
<dbReference type="CDD" id="cd09105">
    <property type="entry name" value="PLDc_vPLD1_2_like_2"/>
    <property type="match status" value="1"/>
</dbReference>
<accession>A0A8K1CP79</accession>
<dbReference type="InterPro" id="IPR015679">
    <property type="entry name" value="PLipase_D_fam"/>
</dbReference>
<dbReference type="PANTHER" id="PTHR18896:SF76">
    <property type="entry name" value="PHOSPHOLIPASE"/>
    <property type="match status" value="1"/>
</dbReference>
<dbReference type="InterPro" id="IPR025202">
    <property type="entry name" value="PLD-like_dom"/>
</dbReference>
<keyword evidence="3" id="KW-0677">Repeat</keyword>
<feature type="chain" id="PRO_5035428883" description="phospholipase D" evidence="7">
    <location>
        <begin position="27"/>
        <end position="586"/>
    </location>
</feature>
<dbReference type="OrthoDB" id="14911at2759"/>
<keyword evidence="5" id="KW-0442">Lipid degradation</keyword>
<evidence type="ECO:0000313" key="10">
    <source>
        <dbReference type="Proteomes" id="UP000794436"/>
    </source>
</evidence>
<keyword evidence="6" id="KW-0443">Lipid metabolism</keyword>
<organism evidence="9 10">
    <name type="scientific">Pythium oligandrum</name>
    <name type="common">Mycoparasitic fungus</name>
    <dbReference type="NCBI Taxonomy" id="41045"/>
    <lineage>
        <taxon>Eukaryota</taxon>
        <taxon>Sar</taxon>
        <taxon>Stramenopiles</taxon>
        <taxon>Oomycota</taxon>
        <taxon>Peronosporomycetes</taxon>
        <taxon>Pythiales</taxon>
        <taxon>Pythiaceae</taxon>
        <taxon>Pythium</taxon>
    </lineage>
</organism>
<evidence type="ECO:0000256" key="5">
    <source>
        <dbReference type="ARBA" id="ARBA00022963"/>
    </source>
</evidence>
<dbReference type="SUPFAM" id="SSF56024">
    <property type="entry name" value="Phospholipase D/nuclease"/>
    <property type="match status" value="2"/>
</dbReference>
<proteinExistence type="predicted"/>
<evidence type="ECO:0000256" key="4">
    <source>
        <dbReference type="ARBA" id="ARBA00022801"/>
    </source>
</evidence>
<feature type="signal peptide" evidence="7">
    <location>
        <begin position="1"/>
        <end position="26"/>
    </location>
</feature>
<keyword evidence="10" id="KW-1185">Reference proteome</keyword>
<dbReference type="Proteomes" id="UP000794436">
    <property type="component" value="Unassembled WGS sequence"/>
</dbReference>
<evidence type="ECO:0000256" key="2">
    <source>
        <dbReference type="ARBA" id="ARBA00012027"/>
    </source>
</evidence>
<feature type="domain" description="PLD phosphodiesterase" evidence="8">
    <location>
        <begin position="460"/>
        <end position="487"/>
    </location>
</feature>
<dbReference type="GO" id="GO:0004630">
    <property type="term" value="F:phospholipase D activity"/>
    <property type="evidence" value="ECO:0007669"/>
    <property type="project" value="UniProtKB-EC"/>
</dbReference>
<dbReference type="Gene3D" id="3.30.870.10">
    <property type="entry name" value="Endonuclease Chain A"/>
    <property type="match status" value="2"/>
</dbReference>
<dbReference type="EMBL" id="SPLM01000005">
    <property type="protein sequence ID" value="TMW67207.1"/>
    <property type="molecule type" value="Genomic_DNA"/>
</dbReference>
<comment type="catalytic activity">
    <reaction evidence="1">
        <text>a 1,2-diacyl-sn-glycero-3-phosphocholine + H2O = a 1,2-diacyl-sn-glycero-3-phosphate + choline + H(+)</text>
        <dbReference type="Rhea" id="RHEA:14445"/>
        <dbReference type="ChEBI" id="CHEBI:15354"/>
        <dbReference type="ChEBI" id="CHEBI:15377"/>
        <dbReference type="ChEBI" id="CHEBI:15378"/>
        <dbReference type="ChEBI" id="CHEBI:57643"/>
        <dbReference type="ChEBI" id="CHEBI:58608"/>
        <dbReference type="EC" id="3.1.4.4"/>
    </reaction>
</comment>
<comment type="caution">
    <text evidence="9">The sequence shown here is derived from an EMBL/GenBank/DDBJ whole genome shotgun (WGS) entry which is preliminary data.</text>
</comment>
<evidence type="ECO:0000256" key="7">
    <source>
        <dbReference type="SAM" id="SignalP"/>
    </source>
</evidence>
<dbReference type="Pfam" id="PF13091">
    <property type="entry name" value="PLDc_2"/>
    <property type="match status" value="1"/>
</dbReference>
<dbReference type="GO" id="GO:0009395">
    <property type="term" value="P:phospholipid catabolic process"/>
    <property type="evidence" value="ECO:0007669"/>
    <property type="project" value="TreeGrafter"/>
</dbReference>
<evidence type="ECO:0000259" key="8">
    <source>
        <dbReference type="PROSITE" id="PS50035"/>
    </source>
</evidence>
<evidence type="ECO:0000256" key="1">
    <source>
        <dbReference type="ARBA" id="ARBA00000798"/>
    </source>
</evidence>
<dbReference type="PROSITE" id="PS51257">
    <property type="entry name" value="PROKAR_LIPOPROTEIN"/>
    <property type="match status" value="1"/>
</dbReference>
<evidence type="ECO:0000256" key="3">
    <source>
        <dbReference type="ARBA" id="ARBA00022737"/>
    </source>
</evidence>
<dbReference type="GO" id="GO:0005886">
    <property type="term" value="C:plasma membrane"/>
    <property type="evidence" value="ECO:0007669"/>
    <property type="project" value="TreeGrafter"/>
</dbReference>
<dbReference type="PROSITE" id="PS50035">
    <property type="entry name" value="PLD"/>
    <property type="match status" value="2"/>
</dbReference>
<dbReference type="CDD" id="cd09104">
    <property type="entry name" value="PLDc_vPLD1_2_like_1"/>
    <property type="match status" value="1"/>
</dbReference>
<dbReference type="SMART" id="SM00155">
    <property type="entry name" value="PLDc"/>
    <property type="match status" value="2"/>
</dbReference>
<dbReference type="EC" id="3.1.4.4" evidence="2"/>
<gene>
    <name evidence="9" type="ORF">Poli38472_012323</name>
</gene>
<protein>
    <recommendedName>
        <fullName evidence="2">phospholipase D</fullName>
        <ecNumber evidence="2">3.1.4.4</ecNumber>
    </recommendedName>
</protein>